<evidence type="ECO:0000313" key="1">
    <source>
        <dbReference type="EMBL" id="KKL13787.1"/>
    </source>
</evidence>
<organism evidence="1">
    <name type="scientific">marine sediment metagenome</name>
    <dbReference type="NCBI Taxonomy" id="412755"/>
    <lineage>
        <taxon>unclassified sequences</taxon>
        <taxon>metagenomes</taxon>
        <taxon>ecological metagenomes</taxon>
    </lineage>
</organism>
<sequence>METQDLVIKNGKIQLKLDRLGEPTIVEIPEKFKDKALLDLWQESIVKAYDTLNHKPVDFRVRTFKAWVLDKEGKKFRLVDGNKFLKQL</sequence>
<gene>
    <name evidence="1" type="ORF">LCGC14_2522280</name>
</gene>
<name>A0A0F9BJ08_9ZZZZ</name>
<accession>A0A0F9BJ08</accession>
<reference evidence="1" key="1">
    <citation type="journal article" date="2015" name="Nature">
        <title>Complex archaea that bridge the gap between prokaryotes and eukaryotes.</title>
        <authorList>
            <person name="Spang A."/>
            <person name="Saw J.H."/>
            <person name="Jorgensen S.L."/>
            <person name="Zaremba-Niedzwiedzka K."/>
            <person name="Martijn J."/>
            <person name="Lind A.E."/>
            <person name="van Eijk R."/>
            <person name="Schleper C."/>
            <person name="Guy L."/>
            <person name="Ettema T.J."/>
        </authorList>
    </citation>
    <scope>NUCLEOTIDE SEQUENCE</scope>
</reference>
<comment type="caution">
    <text evidence="1">The sequence shown here is derived from an EMBL/GenBank/DDBJ whole genome shotgun (WGS) entry which is preliminary data.</text>
</comment>
<dbReference type="EMBL" id="LAZR01040721">
    <property type="protein sequence ID" value="KKL13787.1"/>
    <property type="molecule type" value="Genomic_DNA"/>
</dbReference>
<proteinExistence type="predicted"/>
<protein>
    <submittedName>
        <fullName evidence="1">Uncharacterized protein</fullName>
    </submittedName>
</protein>
<dbReference type="AlphaFoldDB" id="A0A0F9BJ08"/>